<keyword evidence="3" id="KW-0479">Metal-binding</keyword>
<evidence type="ECO:0000256" key="1">
    <source>
        <dbReference type="ARBA" id="ARBA00007523"/>
    </source>
</evidence>
<name>A0A415SAV9_MEDGN</name>
<dbReference type="PANTHER" id="PTHR43578">
    <property type="entry name" value="NADH-QUINONE OXIDOREDUCTASE SUBUNIT F"/>
    <property type="match status" value="1"/>
</dbReference>
<dbReference type="FunFam" id="1.20.1440.230:FF:000001">
    <property type="entry name" value="Mitochondrial NADH dehydrogenase flavoprotein 1"/>
    <property type="match status" value="1"/>
</dbReference>
<dbReference type="Gene3D" id="1.20.1440.230">
    <property type="entry name" value="NADH-ubiquinone oxidoreductase 51kDa subunit, iron-sulphur binding domain"/>
    <property type="match status" value="1"/>
</dbReference>
<comment type="similarity">
    <text evidence="1">Belongs to the complex I 51 kDa subunit family.</text>
</comment>
<keyword evidence="2" id="KW-0004">4Fe-4S</keyword>
<dbReference type="SUPFAM" id="SSF140490">
    <property type="entry name" value="Nqo1C-terminal domain-like"/>
    <property type="match status" value="1"/>
</dbReference>
<dbReference type="Gene3D" id="3.40.50.11540">
    <property type="entry name" value="NADH-ubiquinone oxidoreductase 51kDa subunit"/>
    <property type="match status" value="1"/>
</dbReference>
<protein>
    <submittedName>
        <fullName evidence="7">NADH-quinone oxidoreductase subunit NuoF</fullName>
    </submittedName>
</protein>
<dbReference type="Gene3D" id="6.10.250.1450">
    <property type="match status" value="1"/>
</dbReference>
<dbReference type="InterPro" id="IPR017896">
    <property type="entry name" value="4Fe4S_Fe-S-bd"/>
</dbReference>
<evidence type="ECO:0000256" key="5">
    <source>
        <dbReference type="ARBA" id="ARBA00023014"/>
    </source>
</evidence>
<dbReference type="PROSITE" id="PS00645">
    <property type="entry name" value="COMPLEX1_51K_2"/>
    <property type="match status" value="1"/>
</dbReference>
<dbReference type="SUPFAM" id="SSF142019">
    <property type="entry name" value="Nqo1 FMN-binding domain-like"/>
    <property type="match status" value="1"/>
</dbReference>
<dbReference type="Gene3D" id="3.30.70.20">
    <property type="match status" value="1"/>
</dbReference>
<dbReference type="FunFam" id="3.40.50.11540:FF:000001">
    <property type="entry name" value="NADH dehydrogenase [ubiquinone] flavoprotein 1, mitochondrial"/>
    <property type="match status" value="1"/>
</dbReference>
<evidence type="ECO:0000256" key="2">
    <source>
        <dbReference type="ARBA" id="ARBA00022485"/>
    </source>
</evidence>
<dbReference type="GO" id="GO:0008137">
    <property type="term" value="F:NADH dehydrogenase (ubiquinone) activity"/>
    <property type="evidence" value="ECO:0007669"/>
    <property type="project" value="InterPro"/>
</dbReference>
<dbReference type="InterPro" id="IPR037225">
    <property type="entry name" value="Nuo51_FMN-bd_sf"/>
</dbReference>
<keyword evidence="4" id="KW-0408">Iron</keyword>
<dbReference type="GO" id="GO:0051539">
    <property type="term" value="F:4 iron, 4 sulfur cluster binding"/>
    <property type="evidence" value="ECO:0007669"/>
    <property type="project" value="UniProtKB-KW"/>
</dbReference>
<dbReference type="InterPro" id="IPR036249">
    <property type="entry name" value="Thioredoxin-like_sf"/>
</dbReference>
<dbReference type="SUPFAM" id="SSF142984">
    <property type="entry name" value="Nqo1 middle domain-like"/>
    <property type="match status" value="1"/>
</dbReference>
<dbReference type="InterPro" id="IPR019575">
    <property type="entry name" value="Nuop51_4Fe4S-bd"/>
</dbReference>
<evidence type="ECO:0000256" key="4">
    <source>
        <dbReference type="ARBA" id="ARBA00023004"/>
    </source>
</evidence>
<dbReference type="Pfam" id="PF12838">
    <property type="entry name" value="Fer4_7"/>
    <property type="match status" value="1"/>
</dbReference>
<dbReference type="InterPro" id="IPR019554">
    <property type="entry name" value="Soluble_ligand-bd"/>
</dbReference>
<dbReference type="SUPFAM" id="SSF54862">
    <property type="entry name" value="4Fe-4S ferredoxins"/>
    <property type="match status" value="1"/>
</dbReference>
<keyword evidence="5" id="KW-0411">Iron-sulfur</keyword>
<dbReference type="CDD" id="cd02980">
    <property type="entry name" value="TRX_Fd_family"/>
    <property type="match status" value="1"/>
</dbReference>
<dbReference type="Pfam" id="PF10589">
    <property type="entry name" value="NADH_4Fe-4S"/>
    <property type="match status" value="1"/>
</dbReference>
<dbReference type="Gene3D" id="3.10.20.600">
    <property type="match status" value="1"/>
</dbReference>
<evidence type="ECO:0000259" key="6">
    <source>
        <dbReference type="PROSITE" id="PS51379"/>
    </source>
</evidence>
<dbReference type="InterPro" id="IPR011538">
    <property type="entry name" value="Nuo51_FMN-bd"/>
</dbReference>
<dbReference type="GO" id="GO:0046872">
    <property type="term" value="F:metal ion binding"/>
    <property type="evidence" value="ECO:0007669"/>
    <property type="project" value="UniProtKB-KW"/>
</dbReference>
<dbReference type="GO" id="GO:0010181">
    <property type="term" value="F:FMN binding"/>
    <property type="evidence" value="ECO:0007669"/>
    <property type="project" value="InterPro"/>
</dbReference>
<dbReference type="RefSeq" id="WP_118444424.1">
    <property type="nucleotide sequence ID" value="NZ_JBCPGC010000009.1"/>
</dbReference>
<dbReference type="EMBL" id="QRQE01000012">
    <property type="protein sequence ID" value="RHM78179.1"/>
    <property type="molecule type" value="Genomic_DNA"/>
</dbReference>
<feature type="domain" description="4Fe-4S ferredoxin-type" evidence="6">
    <location>
        <begin position="575"/>
        <end position="604"/>
    </location>
</feature>
<dbReference type="AlphaFoldDB" id="A0A415SAV9"/>
<reference evidence="7 8" key="1">
    <citation type="submission" date="2018-08" db="EMBL/GenBank/DDBJ databases">
        <title>A genome reference for cultivated species of the human gut microbiota.</title>
        <authorList>
            <person name="Zou Y."/>
            <person name="Xue W."/>
            <person name="Luo G."/>
        </authorList>
    </citation>
    <scope>NUCLEOTIDE SEQUENCE [LARGE SCALE GENOMIC DNA]</scope>
    <source>
        <strain evidence="7 8">AF33-12</strain>
    </source>
</reference>
<dbReference type="Pfam" id="PF10531">
    <property type="entry name" value="SLBB"/>
    <property type="match status" value="1"/>
</dbReference>
<sequence>MKRIENREILQQVRKETSEKIEKSRCRILICAGTGCLAGGSGEIYEKMCELTAENPDVDVFFGPEIAHTEAEQKTGPVEVKKSGCHGFCEMGPLMRIEPMGILYTKVQLSDCEEIFHRTIERGDVIRHLLFKQDGIEYKKQEEIPFYKKQTRNVLKNCGHIDSEHIQEYIAAGGYRALEKVLFEMTPAQVIEEISESNLRGRGGGGFPTGYKWSQVARQPEKVRYIVCNGDEGDPGAFMDRSIMEGDPHKMIEGMMIGAYAVGARDGYIYVRAEYPLAISRLKLAISQAEECGLLGDLILGTDFSFHLHINRGAGAFVCGEGSALTASIEGSRGMPRVKPPRTVEKGLFAKPTVLNNVETFANVPMIINEGAGWFKSIGPENSPGTKAFALTGSVKHTGLIEVPMGTSLREVIYDIGGGIKEDDKFKAVQIGGPSGGCLVTRHLDVNLDFDSLKKMGAMIGSGGLVVMDDHTCMVEVARFFMNFTQNESCGKCVPCREGTKRMLEILERIVAGNGKLEDLDLLEELANMITETALCGLGKSAALPVVSTLKLFRDEYVEHVVDKKCVSHTCTALRRYIISPERCKGCSKCARNCPVGAISGRIKEPFVIDNDKCIKCGACESSCAFGAIHIEE</sequence>
<dbReference type="PROSITE" id="PS51379">
    <property type="entry name" value="4FE4S_FER_2"/>
    <property type="match status" value="2"/>
</dbReference>
<dbReference type="Gene3D" id="3.40.30.10">
    <property type="entry name" value="Glutaredoxin"/>
    <property type="match status" value="1"/>
</dbReference>
<accession>A0A415SAV9</accession>
<dbReference type="SUPFAM" id="SSF52833">
    <property type="entry name" value="Thioredoxin-like"/>
    <property type="match status" value="1"/>
</dbReference>
<gene>
    <name evidence="7" type="ORF">DWZ50_06690</name>
</gene>
<dbReference type="Pfam" id="PF01512">
    <property type="entry name" value="Complex1_51K"/>
    <property type="match status" value="1"/>
</dbReference>
<dbReference type="InterPro" id="IPR001949">
    <property type="entry name" value="NADH-UbQ_OxRdtase_51kDa_CS"/>
</dbReference>
<feature type="domain" description="4Fe-4S ferredoxin-type" evidence="6">
    <location>
        <begin position="605"/>
        <end position="633"/>
    </location>
</feature>
<comment type="caution">
    <text evidence="7">The sequence shown here is derived from an EMBL/GenBank/DDBJ whole genome shotgun (WGS) entry which is preliminary data.</text>
</comment>
<dbReference type="Proteomes" id="UP000285610">
    <property type="component" value="Unassembled WGS sequence"/>
</dbReference>
<dbReference type="PANTHER" id="PTHR43578:SF3">
    <property type="entry name" value="NADH-QUINONE OXIDOREDUCTASE SUBUNIT F"/>
    <property type="match status" value="1"/>
</dbReference>
<organism evidence="7 8">
    <name type="scientific">Mediterraneibacter gnavus</name>
    <name type="common">Ruminococcus gnavus</name>
    <dbReference type="NCBI Taxonomy" id="33038"/>
    <lineage>
        <taxon>Bacteria</taxon>
        <taxon>Bacillati</taxon>
        <taxon>Bacillota</taxon>
        <taxon>Clostridia</taxon>
        <taxon>Lachnospirales</taxon>
        <taxon>Lachnospiraceae</taxon>
        <taxon>Mediterraneibacter</taxon>
    </lineage>
</organism>
<evidence type="ECO:0000313" key="8">
    <source>
        <dbReference type="Proteomes" id="UP000285610"/>
    </source>
</evidence>
<dbReference type="SMART" id="SM00928">
    <property type="entry name" value="NADH_4Fe-4S"/>
    <property type="match status" value="1"/>
</dbReference>
<evidence type="ECO:0000256" key="3">
    <source>
        <dbReference type="ARBA" id="ARBA00022723"/>
    </source>
</evidence>
<evidence type="ECO:0000313" key="7">
    <source>
        <dbReference type="EMBL" id="RHM78179.1"/>
    </source>
</evidence>
<proteinExistence type="inferred from homology"/>
<dbReference type="InterPro" id="IPR037207">
    <property type="entry name" value="Nuop51_4Fe4S-bd_sf"/>
</dbReference>